<evidence type="ECO:0000313" key="2">
    <source>
        <dbReference type="Proteomes" id="UP000028123"/>
    </source>
</evidence>
<dbReference type="EMBL" id="JNVM01000024">
    <property type="protein sequence ID" value="KEQ23210.1"/>
    <property type="molecule type" value="Genomic_DNA"/>
</dbReference>
<evidence type="ECO:0000313" key="1">
    <source>
        <dbReference type="EMBL" id="KEQ23210.1"/>
    </source>
</evidence>
<reference evidence="1 2" key="1">
    <citation type="submission" date="2014-06" db="EMBL/GenBank/DDBJ databases">
        <title>Draft genome sequence of Paenibacillus sp. MSt1.</title>
        <authorList>
            <person name="Aw Y.K."/>
            <person name="Ong K.S."/>
            <person name="Gan H.M."/>
            <person name="Lee S.M."/>
        </authorList>
    </citation>
    <scope>NUCLEOTIDE SEQUENCE [LARGE SCALE GENOMIC DNA]</scope>
    <source>
        <strain evidence="1 2">MSt1</strain>
    </source>
</reference>
<keyword evidence="2" id="KW-1185">Reference proteome</keyword>
<sequence>MHFAIVLQQNFLSAGRMDVILSRIGPVFALNLGMDGFAKTAFLRKAWPMLTKIVFLWKTKPMLTKSALRSQLFYEKL</sequence>
<protein>
    <submittedName>
        <fullName evidence="1">Uncharacterized protein</fullName>
    </submittedName>
</protein>
<accession>A0A081NXN7</accession>
<name>A0A081NXN7_9BACL</name>
<dbReference type="AlphaFoldDB" id="A0A081NXN7"/>
<gene>
    <name evidence="1" type="ORF">ET33_17800</name>
</gene>
<comment type="caution">
    <text evidence="1">The sequence shown here is derived from an EMBL/GenBank/DDBJ whole genome shotgun (WGS) entry which is preliminary data.</text>
</comment>
<proteinExistence type="predicted"/>
<organism evidence="1 2">
    <name type="scientific">Paenibacillus tyrfis</name>
    <dbReference type="NCBI Taxonomy" id="1501230"/>
    <lineage>
        <taxon>Bacteria</taxon>
        <taxon>Bacillati</taxon>
        <taxon>Bacillota</taxon>
        <taxon>Bacilli</taxon>
        <taxon>Bacillales</taxon>
        <taxon>Paenibacillaceae</taxon>
        <taxon>Paenibacillus</taxon>
    </lineage>
</organism>
<dbReference type="Proteomes" id="UP000028123">
    <property type="component" value="Unassembled WGS sequence"/>
</dbReference>